<dbReference type="PROSITE" id="PS51085">
    <property type="entry name" value="2FE2S_FER_2"/>
    <property type="match status" value="1"/>
</dbReference>
<dbReference type="InterPro" id="IPR017938">
    <property type="entry name" value="Riboflavin_synthase-like_b-brl"/>
</dbReference>
<gene>
    <name evidence="7" type="ORF">SBRCBS47491_004321</name>
</gene>
<feature type="domain" description="FAD-binding FR-type" evidence="6">
    <location>
        <begin position="309"/>
        <end position="428"/>
    </location>
</feature>
<sequence>MGEKTRAPESPLSGGTLSGVSNDPPRSISELRPTQAANTTSNQQTASPAAPLDLYAPITSDIILEVRRGKMKAMEGLKIMSGIDKGLCTGPVKVDSMGIVEDEHDYTFHGGIDKAVHGYCSAHYANWQQEFPSAADRFRPGGFGENLVFAHLNERNIHIGDVFAVGPKSNTGYSEDLSGTGLLLQVSLPRQPCFKLNHRFGLRDFAPNTWKLSRTGWYYRVLRPGTLQAGDEVRLIQRPNPDWPLERVQEYLHRSPNEMDKVAELAAIDEFGAECKNQFRGRLAKHEAEARKKARLAEEAANGGVGKEDKWKAFKVVEKTKQTPRITSFVFEAVEPPKQGSDEAEDEPYMEPGSHVRLRLGVDSGKDGLVRSYSIVKGDTRRFELGIAYDPETSRGGSRFLHESVDVGSIVHASSFAAGVPIVSAASHHVYVAGGVGVTAFLAHLETLTSINYSCVLHYAVRSADEVAFAERLKALGPDVVIVYDASKGQRMDIGAITREMKWNARINFCGPTRMMDAALEATRAAGLSETDVHFEAFSADTTGDPFEVVVRRSNKAADDDVVSNGKARKPEANGTKVEEPKTLKVDEDETLLDVLQREFGMDAVASSCEVGNCATCKVTVRSGRIDHRGTALTGEEKAAGDSMLSCVSRGIGRIEIEI</sequence>
<evidence type="ECO:0000256" key="1">
    <source>
        <dbReference type="ARBA" id="ARBA00022714"/>
    </source>
</evidence>
<dbReference type="Pfam" id="PF00111">
    <property type="entry name" value="Fer2"/>
    <property type="match status" value="1"/>
</dbReference>
<evidence type="ECO:0000259" key="6">
    <source>
        <dbReference type="PROSITE" id="PS51384"/>
    </source>
</evidence>
<dbReference type="InterPro" id="IPR005302">
    <property type="entry name" value="MoCF_Sase_C"/>
</dbReference>
<dbReference type="SUPFAM" id="SSF52343">
    <property type="entry name" value="Ferredoxin reductase-like, C-terminal NADP-linked domain"/>
    <property type="match status" value="1"/>
</dbReference>
<evidence type="ECO:0000313" key="7">
    <source>
        <dbReference type="EMBL" id="CAK7220826.1"/>
    </source>
</evidence>
<dbReference type="InterPro" id="IPR052353">
    <property type="entry name" value="Benzoxazolinone_Detox_Enz"/>
</dbReference>
<dbReference type="SUPFAM" id="SSF63380">
    <property type="entry name" value="Riboflavin synthase domain-like"/>
    <property type="match status" value="1"/>
</dbReference>
<dbReference type="CDD" id="cd00207">
    <property type="entry name" value="fer2"/>
    <property type="match status" value="1"/>
</dbReference>
<dbReference type="SUPFAM" id="SSF50800">
    <property type="entry name" value="PK beta-barrel domain-like"/>
    <property type="match status" value="1"/>
</dbReference>
<feature type="domain" description="MOSC" evidence="5">
    <location>
        <begin position="86"/>
        <end position="236"/>
    </location>
</feature>
<evidence type="ECO:0000256" key="3">
    <source>
        <dbReference type="SAM" id="MobiDB-lite"/>
    </source>
</evidence>
<dbReference type="Proteomes" id="UP001642406">
    <property type="component" value="Unassembled WGS sequence"/>
</dbReference>
<evidence type="ECO:0000259" key="4">
    <source>
        <dbReference type="PROSITE" id="PS51085"/>
    </source>
</evidence>
<dbReference type="InterPro" id="IPR036010">
    <property type="entry name" value="2Fe-2S_ferredoxin-like_sf"/>
</dbReference>
<dbReference type="Gene3D" id="2.40.33.20">
    <property type="entry name" value="PK beta-barrel domain-like"/>
    <property type="match status" value="1"/>
</dbReference>
<protein>
    <recommendedName>
        <fullName evidence="9">Vanillate O-demethylase oxidoreductase</fullName>
    </recommendedName>
</protein>
<evidence type="ECO:0000313" key="8">
    <source>
        <dbReference type="Proteomes" id="UP001642406"/>
    </source>
</evidence>
<dbReference type="InterPro" id="IPR012675">
    <property type="entry name" value="Beta-grasp_dom_sf"/>
</dbReference>
<dbReference type="PANTHER" id="PTHR30212:SF2">
    <property type="entry name" value="PROTEIN YIIM"/>
    <property type="match status" value="1"/>
</dbReference>
<feature type="compositionally biased region" description="Low complexity" evidence="3">
    <location>
        <begin position="34"/>
        <end position="47"/>
    </location>
</feature>
<dbReference type="Pfam" id="PF03473">
    <property type="entry name" value="MOSC"/>
    <property type="match status" value="1"/>
</dbReference>
<dbReference type="SUPFAM" id="SSF54292">
    <property type="entry name" value="2Fe-2S ferredoxin-like"/>
    <property type="match status" value="1"/>
</dbReference>
<organism evidence="7 8">
    <name type="scientific">Sporothrix bragantina</name>
    <dbReference type="NCBI Taxonomy" id="671064"/>
    <lineage>
        <taxon>Eukaryota</taxon>
        <taxon>Fungi</taxon>
        <taxon>Dikarya</taxon>
        <taxon>Ascomycota</taxon>
        <taxon>Pezizomycotina</taxon>
        <taxon>Sordariomycetes</taxon>
        <taxon>Sordariomycetidae</taxon>
        <taxon>Ophiostomatales</taxon>
        <taxon>Ophiostomataceae</taxon>
        <taxon>Sporothrix</taxon>
    </lineage>
</organism>
<dbReference type="InterPro" id="IPR011037">
    <property type="entry name" value="Pyrv_Knase-like_insert_dom_sf"/>
</dbReference>
<accession>A0ABP0BMU5</accession>
<dbReference type="InterPro" id="IPR017927">
    <property type="entry name" value="FAD-bd_FR_type"/>
</dbReference>
<reference evidence="7 8" key="1">
    <citation type="submission" date="2024-01" db="EMBL/GenBank/DDBJ databases">
        <authorList>
            <person name="Allen C."/>
            <person name="Tagirdzhanova G."/>
        </authorList>
    </citation>
    <scope>NUCLEOTIDE SEQUENCE [LARGE SCALE GENOMIC DNA]</scope>
</reference>
<keyword evidence="1" id="KW-0408">Iron</keyword>
<name>A0ABP0BMU5_9PEZI</name>
<evidence type="ECO:0000259" key="5">
    <source>
        <dbReference type="PROSITE" id="PS51340"/>
    </source>
</evidence>
<dbReference type="PROSITE" id="PS51340">
    <property type="entry name" value="MOSC"/>
    <property type="match status" value="1"/>
</dbReference>
<dbReference type="InterPro" id="IPR006058">
    <property type="entry name" value="2Fe2S_fd_BS"/>
</dbReference>
<evidence type="ECO:0008006" key="9">
    <source>
        <dbReference type="Google" id="ProtNLM"/>
    </source>
</evidence>
<dbReference type="PANTHER" id="PTHR30212">
    <property type="entry name" value="PROTEIN YIIM"/>
    <property type="match status" value="1"/>
</dbReference>
<feature type="region of interest" description="Disordered" evidence="3">
    <location>
        <begin position="1"/>
        <end position="48"/>
    </location>
</feature>
<dbReference type="PROSITE" id="PS51384">
    <property type="entry name" value="FAD_FR"/>
    <property type="match status" value="1"/>
</dbReference>
<keyword evidence="2" id="KW-0411">Iron-sulfur</keyword>
<evidence type="ECO:0000256" key="2">
    <source>
        <dbReference type="ARBA" id="ARBA00023014"/>
    </source>
</evidence>
<comment type="caution">
    <text evidence="7">The sequence shown here is derived from an EMBL/GenBank/DDBJ whole genome shotgun (WGS) entry which is preliminary data.</text>
</comment>
<dbReference type="Gene3D" id="3.10.20.30">
    <property type="match status" value="1"/>
</dbReference>
<dbReference type="InterPro" id="IPR001041">
    <property type="entry name" value="2Fe-2S_ferredoxin-type"/>
</dbReference>
<dbReference type="InterPro" id="IPR039261">
    <property type="entry name" value="FNR_nucleotide-bd"/>
</dbReference>
<dbReference type="CDD" id="cd06185">
    <property type="entry name" value="PDR_like"/>
    <property type="match status" value="1"/>
</dbReference>
<dbReference type="Gene3D" id="2.40.30.10">
    <property type="entry name" value="Translation factors"/>
    <property type="match status" value="1"/>
</dbReference>
<dbReference type="PRINTS" id="PR00409">
    <property type="entry name" value="PHDIOXRDTASE"/>
</dbReference>
<dbReference type="Gene3D" id="3.40.50.80">
    <property type="entry name" value="Nucleotide-binding domain of ferredoxin-NADP reductase (FNR) module"/>
    <property type="match status" value="1"/>
</dbReference>
<proteinExistence type="predicted"/>
<dbReference type="EMBL" id="CAWUHC010000032">
    <property type="protein sequence ID" value="CAK7220826.1"/>
    <property type="molecule type" value="Genomic_DNA"/>
</dbReference>
<keyword evidence="8" id="KW-1185">Reference proteome</keyword>
<keyword evidence="1" id="KW-0001">2Fe-2S</keyword>
<feature type="domain" description="2Fe-2S ferredoxin-type" evidence="4">
    <location>
        <begin position="574"/>
        <end position="659"/>
    </location>
</feature>
<keyword evidence="1" id="KW-0479">Metal-binding</keyword>
<dbReference type="PROSITE" id="PS00197">
    <property type="entry name" value="2FE2S_FER_1"/>
    <property type="match status" value="1"/>
</dbReference>